<dbReference type="InterPro" id="IPR051691">
    <property type="entry name" value="Metab_Enz_Cyan_OpOx_G3PDH"/>
</dbReference>
<dbReference type="STRING" id="1293054.HSACCH_00922"/>
<sequence>MIKVKKDVVVIGGGPAGLAAAAKVYDNGIKDVMILERDFELGGILPQCIHNGFGLHHFGEELTGPEYSQRFENDVEERDIEVKLNTMVLDVTADKKVFAMNKDQGAMEIQAKAVILAMGCRERTAGALGIPGTRPAGVLTAGTAQRFTNIEGYVPGKKVVILGSGDIGLIMARRMRLEGADVKAVCEILPYTGGLTRNVVQCLEDYDIPLMLNHTVTKIIGNDRLEAVEITEVDENMKPIPETAEIVEADTLLLSVGLIPENELSKKAEVVLDDRTGGPIVNEGRETNIDGIFACGNVLHVHDLVDWVTEESQIAGDWAAKYISGDYKRAEEKIDIKAGENVAYVIPQSIELEAEDRKRIPLYMRVSTPLTAVDIELYADGEKLYSFSEPFAKPGEMISVPLAQKTLNDLDHVSEIRVDIIEKEGE</sequence>
<proteinExistence type="predicted"/>
<keyword evidence="4" id="KW-1185">Reference proteome</keyword>
<dbReference type="InterPro" id="IPR036188">
    <property type="entry name" value="FAD/NAD-bd_sf"/>
</dbReference>
<evidence type="ECO:0000313" key="4">
    <source>
        <dbReference type="Proteomes" id="UP000012063"/>
    </source>
</evidence>
<dbReference type="PANTHER" id="PTHR42949">
    <property type="entry name" value="ANAEROBIC GLYCEROL-3-PHOSPHATE DEHYDROGENASE SUBUNIT B"/>
    <property type="match status" value="1"/>
</dbReference>
<dbReference type="eggNOG" id="COG0446">
    <property type="taxonomic scope" value="Bacteria"/>
</dbReference>
<dbReference type="AlphaFoldDB" id="M5DYZ1"/>
<dbReference type="OrthoDB" id="9776839at2"/>
<dbReference type="InParanoid" id="M5DYZ1"/>
<dbReference type="PANTHER" id="PTHR42949:SF3">
    <property type="entry name" value="ANAEROBIC GLYCEROL-3-PHOSPHATE DEHYDROGENASE SUBUNIT B"/>
    <property type="match status" value="1"/>
</dbReference>
<dbReference type="Gene3D" id="3.50.50.60">
    <property type="entry name" value="FAD/NAD(P)-binding domain"/>
    <property type="match status" value="2"/>
</dbReference>
<keyword evidence="1 3" id="KW-0560">Oxidoreductase</keyword>
<accession>M5DYZ1</accession>
<dbReference type="RefSeq" id="WP_005488225.1">
    <property type="nucleotide sequence ID" value="NZ_CAUI01000010.1"/>
</dbReference>
<dbReference type="InterPro" id="IPR023753">
    <property type="entry name" value="FAD/NAD-binding_dom"/>
</dbReference>
<gene>
    <name evidence="3" type="ORF">HSACCH_00922</name>
</gene>
<feature type="domain" description="FAD/NAD(P)-binding" evidence="2">
    <location>
        <begin position="6"/>
        <end position="299"/>
    </location>
</feature>
<name>M5DYZ1_9FIRM</name>
<dbReference type="EMBL" id="CAUI01000010">
    <property type="protein sequence ID" value="CCU78818.1"/>
    <property type="molecule type" value="Genomic_DNA"/>
</dbReference>
<dbReference type="GO" id="GO:0008115">
    <property type="term" value="F:sarcosine oxidase activity"/>
    <property type="evidence" value="ECO:0007669"/>
    <property type="project" value="UniProtKB-EC"/>
</dbReference>
<dbReference type="PRINTS" id="PR00368">
    <property type="entry name" value="FADPNR"/>
</dbReference>
<evidence type="ECO:0000256" key="1">
    <source>
        <dbReference type="ARBA" id="ARBA00023002"/>
    </source>
</evidence>
<dbReference type="SUPFAM" id="SSF51905">
    <property type="entry name" value="FAD/NAD(P)-binding domain"/>
    <property type="match status" value="1"/>
</dbReference>
<dbReference type="Proteomes" id="UP000012063">
    <property type="component" value="Unassembled WGS sequence"/>
</dbReference>
<dbReference type="EC" id="1.5.3.1" evidence="3"/>
<protein>
    <submittedName>
        <fullName evidence="3">Sarcosine oxidase alpha subunit</fullName>
        <ecNumber evidence="3">1.5.3.1</ecNumber>
    </submittedName>
</protein>
<evidence type="ECO:0000259" key="2">
    <source>
        <dbReference type="Pfam" id="PF07992"/>
    </source>
</evidence>
<reference evidence="4" key="1">
    <citation type="journal article" date="2013" name="Genome Announc.">
        <title>Genome Sequence of Halanaerobium saccharolyticum subsp. saccharolyticum Strain DSM 6643T, a Halophilic Hydrogen-Producing Bacterium.</title>
        <authorList>
            <person name="Kivisto A."/>
            <person name="Larjo A."/>
            <person name="Ciranna A."/>
            <person name="Santala V."/>
            <person name="Roos C."/>
            <person name="Karp M."/>
        </authorList>
    </citation>
    <scope>NUCLEOTIDE SEQUENCE [LARGE SCALE GENOMIC DNA]</scope>
    <source>
        <strain evidence="4">DSM 6643</strain>
    </source>
</reference>
<comment type="caution">
    <text evidence="3">The sequence shown here is derived from an EMBL/GenBank/DDBJ whole genome shotgun (WGS) entry which is preliminary data.</text>
</comment>
<evidence type="ECO:0000313" key="3">
    <source>
        <dbReference type="EMBL" id="CCU78818.1"/>
    </source>
</evidence>
<dbReference type="PRINTS" id="PR00469">
    <property type="entry name" value="PNDRDTASEII"/>
</dbReference>
<dbReference type="Pfam" id="PF07992">
    <property type="entry name" value="Pyr_redox_2"/>
    <property type="match status" value="1"/>
</dbReference>
<organism evidence="3 4">
    <name type="scientific">Halanaerobium saccharolyticum subsp. saccharolyticum DSM 6643</name>
    <dbReference type="NCBI Taxonomy" id="1293054"/>
    <lineage>
        <taxon>Bacteria</taxon>
        <taxon>Bacillati</taxon>
        <taxon>Bacillota</taxon>
        <taxon>Clostridia</taxon>
        <taxon>Halanaerobiales</taxon>
        <taxon>Halanaerobiaceae</taxon>
        <taxon>Halanaerobium</taxon>
    </lineage>
</organism>